<dbReference type="NCBIfam" id="TIGR04183">
    <property type="entry name" value="Por_Secre_tail"/>
    <property type="match status" value="1"/>
</dbReference>
<evidence type="ECO:0000313" key="10">
    <source>
        <dbReference type="Proteomes" id="UP000295334"/>
    </source>
</evidence>
<feature type="chain" id="PRO_5020619464" evidence="6">
    <location>
        <begin position="20"/>
        <end position="667"/>
    </location>
</feature>
<feature type="signal peptide" evidence="6">
    <location>
        <begin position="1"/>
        <end position="19"/>
    </location>
</feature>
<dbReference type="InterPro" id="IPR050131">
    <property type="entry name" value="Peptidase_S8_subtilisin-like"/>
</dbReference>
<dbReference type="Pfam" id="PF18962">
    <property type="entry name" value="Por_Secre_tail"/>
    <property type="match status" value="1"/>
</dbReference>
<dbReference type="InterPro" id="IPR026444">
    <property type="entry name" value="Secre_tail"/>
</dbReference>
<accession>A0A4R1B4K7</accession>
<dbReference type="SUPFAM" id="SSF52743">
    <property type="entry name" value="Subtilisin-like"/>
    <property type="match status" value="1"/>
</dbReference>
<evidence type="ECO:0000256" key="4">
    <source>
        <dbReference type="ARBA" id="ARBA00022825"/>
    </source>
</evidence>
<keyword evidence="4 5" id="KW-0720">Serine protease</keyword>
<reference evidence="9 10" key="1">
    <citation type="submission" date="2019-03" db="EMBL/GenBank/DDBJ databases">
        <authorList>
            <person name="Kim M.K.M."/>
        </authorList>
    </citation>
    <scope>NUCLEOTIDE SEQUENCE [LARGE SCALE GENOMIC DNA]</scope>
    <source>
        <strain evidence="9 10">17J68-12</strain>
    </source>
</reference>
<feature type="active site" description="Charge relay system" evidence="5">
    <location>
        <position position="407"/>
    </location>
</feature>
<name>A0A4R1B4K7_9BACT</name>
<evidence type="ECO:0000256" key="6">
    <source>
        <dbReference type="SAM" id="SignalP"/>
    </source>
</evidence>
<evidence type="ECO:0000256" key="5">
    <source>
        <dbReference type="PROSITE-ProRule" id="PRU01240"/>
    </source>
</evidence>
<evidence type="ECO:0000313" key="9">
    <source>
        <dbReference type="EMBL" id="TCJ12400.1"/>
    </source>
</evidence>
<sequence>MKKILALAVLVLSLSDAGAQTRYLVKLRNKGFNTFSLANPGDFLSQRAIDRRTRYGIALDSTDLPVTQRYLDSIAAVPGVTILNPSKWLNQVSIRTTDANAIARINALPFVVSVNSISFRISGNAVGAPDKLAQPVHRGAAANARQTQVLADAVDYGQSGAQIRIHNGNFLHNIGLRGEGMIIGMLDAGYNNYLSVPSLDSVRSRGQILGIYDFVALDGTVNEDNAHGMECFSTIAANLPGTFVGSAFRSNFYLFRTEDAATETPIEEHNWACGAERIDSAGGDVISSSLGYYSFDSPFQGYNHPFSEMNGNTTMTVIAADLAAKKGLLVAAAAGNEGNNSWGRIITPADGDSVMAVGAVTYNGVAASFTSRGPSADGQVKPDMASVGVGTIIQYPGGAISGGNGTSFATPNLAGLATCLWQGFREFNNMKIIDALRQSGSRATNPNDSIGFGIPDVKKALIHLTADYATATATVDQACNIQLHWASKDVTGMQYRIERQNPGEPAFTTVMTIPAGNNAVFANSIYTTNFARGTGAAGTTTIRIRQVFDTDPASYADAVIEEVALSTGAGCTATAINTPTLPETGILLLPNPTRGNFAVRVQLPSATNDLQVQVTDASGKVIYRQKRALPAGTSLIPLQLGRLAAGKYFVTLYGNGQLLGTRELIKL</sequence>
<evidence type="ECO:0000256" key="2">
    <source>
        <dbReference type="ARBA" id="ARBA00022670"/>
    </source>
</evidence>
<comment type="caution">
    <text evidence="9">The sequence shown here is derived from an EMBL/GenBank/DDBJ whole genome shotgun (WGS) entry which is preliminary data.</text>
</comment>
<dbReference type="RefSeq" id="WP_131450159.1">
    <property type="nucleotide sequence ID" value="NZ_SJZI01000050.1"/>
</dbReference>
<dbReference type="Pfam" id="PF00082">
    <property type="entry name" value="Peptidase_S8"/>
    <property type="match status" value="1"/>
</dbReference>
<dbReference type="Gene3D" id="3.40.50.200">
    <property type="entry name" value="Peptidase S8/S53 domain"/>
    <property type="match status" value="1"/>
</dbReference>
<dbReference type="GO" id="GO:0004252">
    <property type="term" value="F:serine-type endopeptidase activity"/>
    <property type="evidence" value="ECO:0007669"/>
    <property type="project" value="UniProtKB-UniRule"/>
</dbReference>
<dbReference type="EMBL" id="SJZI01000050">
    <property type="protein sequence ID" value="TCJ12400.1"/>
    <property type="molecule type" value="Genomic_DNA"/>
</dbReference>
<dbReference type="Proteomes" id="UP000295334">
    <property type="component" value="Unassembled WGS sequence"/>
</dbReference>
<feature type="domain" description="Peptidase S8/S53" evidence="7">
    <location>
        <begin position="178"/>
        <end position="453"/>
    </location>
</feature>
<keyword evidence="10" id="KW-1185">Reference proteome</keyword>
<gene>
    <name evidence="9" type="ORF">EPD60_14065</name>
</gene>
<dbReference type="PROSITE" id="PS51892">
    <property type="entry name" value="SUBTILASE"/>
    <property type="match status" value="1"/>
</dbReference>
<keyword evidence="2 5" id="KW-0645">Protease</keyword>
<protein>
    <submittedName>
        <fullName evidence="9">T9SS type A sorting domain-containing protein</fullName>
    </submittedName>
</protein>
<feature type="active site" description="Charge relay system" evidence="5">
    <location>
        <position position="227"/>
    </location>
</feature>
<organism evidence="9 10">
    <name type="scientific">Flaviaesturariibacter flavus</name>
    <dbReference type="NCBI Taxonomy" id="2502780"/>
    <lineage>
        <taxon>Bacteria</taxon>
        <taxon>Pseudomonadati</taxon>
        <taxon>Bacteroidota</taxon>
        <taxon>Chitinophagia</taxon>
        <taxon>Chitinophagales</taxon>
        <taxon>Chitinophagaceae</taxon>
        <taxon>Flaviaestuariibacter</taxon>
    </lineage>
</organism>
<evidence type="ECO:0000259" key="8">
    <source>
        <dbReference type="Pfam" id="PF18962"/>
    </source>
</evidence>
<dbReference type="GO" id="GO:0006508">
    <property type="term" value="P:proteolysis"/>
    <property type="evidence" value="ECO:0007669"/>
    <property type="project" value="UniProtKB-KW"/>
</dbReference>
<dbReference type="InterPro" id="IPR036852">
    <property type="entry name" value="Peptidase_S8/S53_dom_sf"/>
</dbReference>
<dbReference type="PANTHER" id="PTHR43806">
    <property type="entry name" value="PEPTIDASE S8"/>
    <property type="match status" value="1"/>
</dbReference>
<keyword evidence="3 5" id="KW-0378">Hydrolase</keyword>
<evidence type="ECO:0000256" key="3">
    <source>
        <dbReference type="ARBA" id="ARBA00022801"/>
    </source>
</evidence>
<feature type="active site" description="Charge relay system" evidence="5">
    <location>
        <position position="187"/>
    </location>
</feature>
<comment type="similarity">
    <text evidence="1 5">Belongs to the peptidase S8 family.</text>
</comment>
<proteinExistence type="inferred from homology"/>
<dbReference type="AlphaFoldDB" id="A0A4R1B4K7"/>
<keyword evidence="6" id="KW-0732">Signal</keyword>
<dbReference type="OrthoDB" id="9792152at2"/>
<dbReference type="PRINTS" id="PR00723">
    <property type="entry name" value="SUBTILISIN"/>
</dbReference>
<dbReference type="InterPro" id="IPR015500">
    <property type="entry name" value="Peptidase_S8_subtilisin-rel"/>
</dbReference>
<dbReference type="PANTHER" id="PTHR43806:SF67">
    <property type="entry name" value="EGF-LIKE DOMAIN-CONTAINING PROTEIN"/>
    <property type="match status" value="1"/>
</dbReference>
<evidence type="ECO:0000256" key="1">
    <source>
        <dbReference type="ARBA" id="ARBA00011073"/>
    </source>
</evidence>
<feature type="domain" description="Secretion system C-terminal sorting" evidence="8">
    <location>
        <begin position="590"/>
        <end position="656"/>
    </location>
</feature>
<dbReference type="InterPro" id="IPR000209">
    <property type="entry name" value="Peptidase_S8/S53_dom"/>
</dbReference>
<evidence type="ECO:0000259" key="7">
    <source>
        <dbReference type="Pfam" id="PF00082"/>
    </source>
</evidence>